<reference evidence="1 2" key="1">
    <citation type="submission" date="2018-06" db="EMBL/GenBank/DDBJ databases">
        <authorList>
            <consortium name="Pathogen Informatics"/>
            <person name="Doyle S."/>
        </authorList>
    </citation>
    <scope>NUCLEOTIDE SEQUENCE [LARGE SCALE GENOMIC DNA]</scope>
    <source>
        <strain evidence="1 2">NCTC12278</strain>
    </source>
</reference>
<evidence type="ECO:0000313" key="1">
    <source>
        <dbReference type="EMBL" id="SQF41120.1"/>
    </source>
</evidence>
<keyword evidence="2" id="KW-1185">Reference proteome</keyword>
<dbReference type="KEGG" id="sfer:NCTC12278_01718"/>
<dbReference type="Proteomes" id="UP000249495">
    <property type="component" value="Chromosome 1"/>
</dbReference>
<evidence type="ECO:0000313" key="2">
    <source>
        <dbReference type="Proteomes" id="UP000249495"/>
    </source>
</evidence>
<sequence>MPTYTDGEELQIALEEYEVSSKGEQVTIGKNDEIVIGTVTQVYDNTSGAGE</sequence>
<dbReference type="AlphaFoldDB" id="A0A2X3VIC3"/>
<protein>
    <submittedName>
        <fullName evidence="1">Uncharacterized protein</fullName>
    </submittedName>
</protein>
<gene>
    <name evidence="1" type="ORF">NCTC12278_01718</name>
</gene>
<name>A0A2X3VIC3_9STRE</name>
<dbReference type="RefSeq" id="WP_018030608.1">
    <property type="nucleotide sequence ID" value="NZ_LS483343.1"/>
</dbReference>
<organism evidence="1 2">
    <name type="scientific">Streptococcus ferus</name>
    <dbReference type="NCBI Taxonomy" id="1345"/>
    <lineage>
        <taxon>Bacteria</taxon>
        <taxon>Bacillati</taxon>
        <taxon>Bacillota</taxon>
        <taxon>Bacilli</taxon>
        <taxon>Lactobacillales</taxon>
        <taxon>Streptococcaceae</taxon>
        <taxon>Streptococcus</taxon>
    </lineage>
</organism>
<accession>A0A2X3VIC3</accession>
<dbReference type="STRING" id="1123303.GCA_000372425_01286"/>
<proteinExistence type="predicted"/>
<dbReference type="EMBL" id="LS483343">
    <property type="protein sequence ID" value="SQF41120.1"/>
    <property type="molecule type" value="Genomic_DNA"/>
</dbReference>